<dbReference type="GO" id="GO:0001731">
    <property type="term" value="P:formation of translation preinitiation complex"/>
    <property type="evidence" value="ECO:0007669"/>
    <property type="project" value="TreeGrafter"/>
</dbReference>
<organism evidence="3 4">
    <name type="scientific">Babesia gibsoni</name>
    <dbReference type="NCBI Taxonomy" id="33632"/>
    <lineage>
        <taxon>Eukaryota</taxon>
        <taxon>Sar</taxon>
        <taxon>Alveolata</taxon>
        <taxon>Apicomplexa</taxon>
        <taxon>Aconoidasida</taxon>
        <taxon>Piroplasmida</taxon>
        <taxon>Babesiidae</taxon>
        <taxon>Babesia</taxon>
    </lineage>
</organism>
<dbReference type="Proteomes" id="UP001230268">
    <property type="component" value="Unassembled WGS sequence"/>
</dbReference>
<dbReference type="PROSITE" id="PS50890">
    <property type="entry name" value="PUA"/>
    <property type="match status" value="1"/>
</dbReference>
<comment type="caution">
    <text evidence="3">The sequence shown here is derived from an EMBL/GenBank/DDBJ whole genome shotgun (WGS) entry which is preliminary data.</text>
</comment>
<dbReference type="AlphaFoldDB" id="A0AAD8LIZ1"/>
<evidence type="ECO:0000313" key="3">
    <source>
        <dbReference type="EMBL" id="KAK1443615.1"/>
    </source>
</evidence>
<evidence type="ECO:0000313" key="4">
    <source>
        <dbReference type="Proteomes" id="UP001230268"/>
    </source>
</evidence>
<evidence type="ECO:0000256" key="1">
    <source>
        <dbReference type="PIRNR" id="PIRNR005067"/>
    </source>
</evidence>
<dbReference type="Gene3D" id="3.10.400.20">
    <property type="match status" value="1"/>
</dbReference>
<evidence type="ECO:0000259" key="2">
    <source>
        <dbReference type="Pfam" id="PF01472"/>
    </source>
</evidence>
<keyword evidence="4" id="KW-1185">Reference proteome</keyword>
<dbReference type="NCBIfam" id="TIGR00451">
    <property type="entry name" value="unchar_dom_2"/>
    <property type="match status" value="1"/>
</dbReference>
<dbReference type="PANTHER" id="PTHR22798">
    <property type="entry name" value="MCT-1 PROTEIN"/>
    <property type="match status" value="1"/>
</dbReference>
<dbReference type="PIRSF" id="PIRSF005067">
    <property type="entry name" value="Tma_RNA-bind_prd"/>
    <property type="match status" value="1"/>
</dbReference>
<name>A0AAD8LIZ1_BABGI</name>
<dbReference type="InterPro" id="IPR015947">
    <property type="entry name" value="PUA-like_sf"/>
</dbReference>
<gene>
    <name evidence="3" type="ORF">BgAZ_204910</name>
</gene>
<dbReference type="PANTHER" id="PTHR22798:SF0">
    <property type="entry name" value="MALIGNANT T-CELL-AMPLIFIED SEQUENCE 1"/>
    <property type="match status" value="1"/>
</dbReference>
<dbReference type="SUPFAM" id="SSF88697">
    <property type="entry name" value="PUA domain-like"/>
    <property type="match status" value="1"/>
</dbReference>
<accession>A0AAD8LIZ1</accession>
<sequence>MTRKFCNDDIISQNLIKSSVQRAIKQSIINQFPLFKDTIDVVLPKKGNIILAKWWVYYKLSIEVQPRSPYALDDPNMLPTMQVDKGALKFILRGSNVMCPGLTSEGGAMDEVESGVVVKILVDGREHACAVGVTTMSTAEIREKNKDVCIENMHFLNDGIWKFGAAAVNS</sequence>
<dbReference type="GO" id="GO:0003723">
    <property type="term" value="F:RNA binding"/>
    <property type="evidence" value="ECO:0007669"/>
    <property type="project" value="InterPro"/>
</dbReference>
<dbReference type="CDD" id="cd21155">
    <property type="entry name" value="PUA_MCTS-1-like"/>
    <property type="match status" value="1"/>
</dbReference>
<proteinExistence type="predicted"/>
<protein>
    <submittedName>
        <fullName evidence="3">MCT-1/Tma20 like protein</fullName>
    </submittedName>
</protein>
<dbReference type="Pfam" id="PF01472">
    <property type="entry name" value="PUA"/>
    <property type="match status" value="1"/>
</dbReference>
<feature type="domain" description="PUA" evidence="2">
    <location>
        <begin position="80"/>
        <end position="156"/>
    </location>
</feature>
<reference evidence="3" key="1">
    <citation type="submission" date="2023-08" db="EMBL/GenBank/DDBJ databases">
        <title>Draft sequence of the Babesia gibsoni genome.</title>
        <authorList>
            <person name="Yamagishi J.Y."/>
            <person name="Xuan X.X."/>
        </authorList>
    </citation>
    <scope>NUCLEOTIDE SEQUENCE</scope>
    <source>
        <strain evidence="3">Azabu</strain>
    </source>
</reference>
<dbReference type="GO" id="GO:0005737">
    <property type="term" value="C:cytoplasm"/>
    <property type="evidence" value="ECO:0007669"/>
    <property type="project" value="UniProtKB-SubCell"/>
</dbReference>
<dbReference type="InterPro" id="IPR002478">
    <property type="entry name" value="PUA"/>
</dbReference>
<keyword evidence="1" id="KW-0963">Cytoplasm</keyword>
<dbReference type="InterPro" id="IPR016437">
    <property type="entry name" value="MCT-1/Tma20"/>
</dbReference>
<dbReference type="EMBL" id="JAVEPI010000002">
    <property type="protein sequence ID" value="KAK1443615.1"/>
    <property type="molecule type" value="Genomic_DNA"/>
</dbReference>
<dbReference type="InterPro" id="IPR004521">
    <property type="entry name" value="Uncharacterised_CHP00451"/>
</dbReference>
<comment type="subcellular location">
    <subcellularLocation>
        <location evidence="1">Cytoplasm</location>
    </subcellularLocation>
</comment>